<dbReference type="InterPro" id="IPR008780">
    <property type="entry name" value="Plasmodium_Vir"/>
</dbReference>
<dbReference type="Pfam" id="PF05795">
    <property type="entry name" value="Plasmodium_Vir"/>
    <property type="match status" value="1"/>
</dbReference>
<protein>
    <submittedName>
        <fullName evidence="1">(malaria parasite P. vivax) hypothetical protein</fullName>
    </submittedName>
</protein>
<gene>
    <name evidence="1" type="ORF">PVW1_000019200</name>
</gene>
<proteinExistence type="predicted"/>
<name>A0A8S4HQ43_PLAVI</name>
<sequence length="334" mass="38617">MTSSAENNKYKFFEDVISLIPYVDNIRSSYSSNKGDDNCNTLFSSEDRSHRDKYITACKKFINIITSICSKRFGARVYIKMFNNDEKQYLNYLLNKELSNNGIDSDSLFNKFLNKFNFENKICPPYDYIKKDLKYIDSINLYNMDILNNLYSMYAKIFDVVNFGFINKDYNCMEDSKNSVEAYKSAIKKCSADNNYLCGALINFRKTYESLSELQDKSGKCNTSELVILPPDVEILRNSSTQLAEEENKKSREFNTEDDESNMFTPVFAPTVGVLGTLIISYKFTPLGSWLRNTVNKKKEIKNTINRETHGLLEGYENNNININSGPYNVRYHS</sequence>
<reference evidence="1" key="1">
    <citation type="submission" date="2021-09" db="EMBL/GenBank/DDBJ databases">
        <authorList>
            <consortium name="Pathogen Informatics"/>
        </authorList>
    </citation>
    <scope>NUCLEOTIDE SEQUENCE</scope>
    <source>
        <strain evidence="1">PvW1</strain>
    </source>
</reference>
<dbReference type="EMBL" id="CAJZCX010000019">
    <property type="protein sequence ID" value="CAG9485756.1"/>
    <property type="molecule type" value="Genomic_DNA"/>
</dbReference>
<dbReference type="Proteomes" id="UP000779233">
    <property type="component" value="Unassembled WGS sequence"/>
</dbReference>
<dbReference type="VEuPathDB" id="PlasmoDB:PVPAM_130014000"/>
<organism evidence="1 2">
    <name type="scientific">Plasmodium vivax</name>
    <name type="common">malaria parasite P. vivax</name>
    <dbReference type="NCBI Taxonomy" id="5855"/>
    <lineage>
        <taxon>Eukaryota</taxon>
        <taxon>Sar</taxon>
        <taxon>Alveolata</taxon>
        <taxon>Apicomplexa</taxon>
        <taxon>Aconoidasida</taxon>
        <taxon>Haemosporida</taxon>
        <taxon>Plasmodiidae</taxon>
        <taxon>Plasmodium</taxon>
        <taxon>Plasmodium (Plasmodium)</taxon>
    </lineage>
</organism>
<dbReference type="AlphaFoldDB" id="A0A8S4HQ43"/>
<accession>A0A8S4HQ43</accession>
<evidence type="ECO:0000313" key="2">
    <source>
        <dbReference type="Proteomes" id="UP000779233"/>
    </source>
</evidence>
<comment type="caution">
    <text evidence="1">The sequence shown here is derived from an EMBL/GenBank/DDBJ whole genome shotgun (WGS) entry which is preliminary data.</text>
</comment>
<evidence type="ECO:0000313" key="1">
    <source>
        <dbReference type="EMBL" id="CAG9485756.1"/>
    </source>
</evidence>